<dbReference type="RefSeq" id="WP_224862979.1">
    <property type="nucleotide sequence ID" value="NZ_JAYJJS010000030.1"/>
</dbReference>
<dbReference type="InterPro" id="IPR001387">
    <property type="entry name" value="Cro/C1-type_HTH"/>
</dbReference>
<dbReference type="Gene3D" id="1.10.260.40">
    <property type="entry name" value="lambda repressor-like DNA-binding domains"/>
    <property type="match status" value="1"/>
</dbReference>
<evidence type="ECO:0000256" key="1">
    <source>
        <dbReference type="SAM" id="MobiDB-lite"/>
    </source>
</evidence>
<dbReference type="Proteomes" id="UP001299046">
    <property type="component" value="Unassembled WGS sequence"/>
</dbReference>
<comment type="caution">
    <text evidence="3">The sequence shown here is derived from an EMBL/GenBank/DDBJ whole genome shotgun (WGS) entry which is preliminary data.</text>
</comment>
<dbReference type="PROSITE" id="PS50943">
    <property type="entry name" value="HTH_CROC1"/>
    <property type="match status" value="1"/>
</dbReference>
<feature type="domain" description="HTH cro/C1-type" evidence="2">
    <location>
        <begin position="18"/>
        <end position="40"/>
    </location>
</feature>
<dbReference type="Pfam" id="PF13560">
    <property type="entry name" value="HTH_31"/>
    <property type="match status" value="1"/>
</dbReference>
<evidence type="ECO:0000259" key="2">
    <source>
        <dbReference type="PROSITE" id="PS50943"/>
    </source>
</evidence>
<reference evidence="3 4" key="1">
    <citation type="submission" date="2023-12" db="EMBL/GenBank/DDBJ databases">
        <title>Description of new species of Mycobacterium terrae complex isolated from sewage at the Sao Paulo Zoological Park Foundation in Brazil.</title>
        <authorList>
            <person name="Romagnoli C.L."/>
            <person name="Conceicao E.C."/>
            <person name="Machado E."/>
            <person name="Barreto L.B.P.F."/>
            <person name="Sharma A."/>
            <person name="Silva N.M."/>
            <person name="Marques L.E."/>
            <person name="Juliana M.A."/>
            <person name="Lourenco M.C.S."/>
            <person name="Digiampietri L.A."/>
            <person name="Suffys P.N."/>
            <person name="Viana-Niero C."/>
        </authorList>
    </citation>
    <scope>NUCLEOTIDE SEQUENCE [LARGE SCALE GENOMIC DNA]</scope>
    <source>
        <strain evidence="3 4">MYC123</strain>
    </source>
</reference>
<feature type="region of interest" description="Disordered" evidence="1">
    <location>
        <begin position="35"/>
        <end position="61"/>
    </location>
</feature>
<dbReference type="CDD" id="cd00093">
    <property type="entry name" value="HTH_XRE"/>
    <property type="match status" value="1"/>
</dbReference>
<proteinExistence type="predicted"/>
<accession>A0ABU5YHQ8</accession>
<feature type="compositionally biased region" description="Polar residues" evidence="1">
    <location>
        <begin position="47"/>
        <end position="61"/>
    </location>
</feature>
<dbReference type="EMBL" id="JAYJJT010000001">
    <property type="protein sequence ID" value="MEB3048293.1"/>
    <property type="molecule type" value="Genomic_DNA"/>
</dbReference>
<name>A0ABU5YHQ8_9MYCO</name>
<keyword evidence="4" id="KW-1185">Reference proteome</keyword>
<dbReference type="SUPFAM" id="SSF47413">
    <property type="entry name" value="lambda repressor-like DNA-binding domains"/>
    <property type="match status" value="1"/>
</dbReference>
<gene>
    <name evidence="3" type="ORF">KV112_00865</name>
</gene>
<organism evidence="3 4">
    <name type="scientific">[Mycobacterium] zoologicum</name>
    <dbReference type="NCBI Taxonomy" id="2872311"/>
    <lineage>
        <taxon>Bacteria</taxon>
        <taxon>Bacillati</taxon>
        <taxon>Actinomycetota</taxon>
        <taxon>Actinomycetes</taxon>
        <taxon>Mycobacteriales</taxon>
        <taxon>Mycobacteriaceae</taxon>
        <taxon>Mycolicibacter</taxon>
    </lineage>
</organism>
<protein>
    <submittedName>
        <fullName evidence="3">Helix-turn-helix domain-containing protein</fullName>
    </submittedName>
</protein>
<evidence type="ECO:0000313" key="3">
    <source>
        <dbReference type="EMBL" id="MEB3048293.1"/>
    </source>
</evidence>
<sequence>MPESAIERELAEALGRTLAELRQERGLTQEVVAQAAGISRKSDRSTTRAGHSCSTRSRPSR</sequence>
<evidence type="ECO:0000313" key="4">
    <source>
        <dbReference type="Proteomes" id="UP001299046"/>
    </source>
</evidence>
<dbReference type="InterPro" id="IPR010982">
    <property type="entry name" value="Lambda_DNA-bd_dom_sf"/>
</dbReference>